<protein>
    <submittedName>
        <fullName evidence="10">Energy-coupling factor transport system ATP-binding protein</fullName>
    </submittedName>
</protein>
<evidence type="ECO:0000256" key="3">
    <source>
        <dbReference type="ARBA" id="ARBA00022448"/>
    </source>
</evidence>
<sequence>MKEIIRVEDLTFKYPGADEDVLDNVNLKINQGDFVAIIGSNGSGKTTLCKTFNGLIPHYHVGDYEGKVIVGGNDTLEIPVSRLAQKVGYVYQNFEDQLVRPTVYDEVTFAPLNFGFEDYKKRGEYAIELLGLDSIKDKFIWELSGGQKHLVALAGVLALDPEIIIIDEPVAQLDPANAIEIYEKLKYLNEEHAKTIIVIEHHTEFIGDYCKSVVMMGKGYVAWQKPVKKALSRVEELREKNIFPPQVTQAVYELSQKRYRYPITLDEGVSYFSDISKPVFTMAAKKSSRKKMDIEPVITFHNVKHSYRSLNKKKRLALKDLDLSFYEGDRVALIGNNGAGKSTLLKMITGLLKPKQGEVMVCGKNTQKISSEELAEDVTYIYQNPEEMFISDNIRQDIEYYLKARGEENLHEFVDQIIETLGLSELQDRDGRLLSGGQQRRASLAIGTAMKPSVILLDEPTASLDIVSRKEMLSMIEKLEGWVKTVIVATHDMQLVSDWADRIIVLNKGEVLKDTDQYGVFEDGELLSRTNIKPPQILELSRRLKMKPIALSVDEFVNRLGGEKIEVI</sequence>
<dbReference type="NCBIfam" id="NF010167">
    <property type="entry name" value="PRK13648.1"/>
    <property type="match status" value="2"/>
</dbReference>
<feature type="domain" description="ABC transporter" evidence="9">
    <location>
        <begin position="298"/>
        <end position="533"/>
    </location>
</feature>
<evidence type="ECO:0000256" key="5">
    <source>
        <dbReference type="ARBA" id="ARBA00022741"/>
    </source>
</evidence>
<keyword evidence="6 10" id="KW-0067">ATP-binding</keyword>
<keyword evidence="8" id="KW-0472">Membrane</keyword>
<dbReference type="GO" id="GO:0005524">
    <property type="term" value="F:ATP binding"/>
    <property type="evidence" value="ECO:0007669"/>
    <property type="project" value="UniProtKB-KW"/>
</dbReference>
<comment type="similarity">
    <text evidence="2">Belongs to the ABC transporter superfamily.</text>
</comment>
<evidence type="ECO:0000256" key="1">
    <source>
        <dbReference type="ARBA" id="ARBA00004202"/>
    </source>
</evidence>
<dbReference type="InterPro" id="IPR003439">
    <property type="entry name" value="ABC_transporter-like_ATP-bd"/>
</dbReference>
<keyword evidence="11" id="KW-1185">Reference proteome</keyword>
<dbReference type="Proteomes" id="UP000295832">
    <property type="component" value="Unassembled WGS sequence"/>
</dbReference>
<evidence type="ECO:0000313" key="10">
    <source>
        <dbReference type="EMBL" id="TDX59002.1"/>
    </source>
</evidence>
<reference evidence="10 11" key="1">
    <citation type="submission" date="2019-03" db="EMBL/GenBank/DDBJ databases">
        <title>Subsurface microbial communities from deep shales in Ohio and West Virginia, USA.</title>
        <authorList>
            <person name="Wrighton K."/>
        </authorList>
    </citation>
    <scope>NUCLEOTIDE SEQUENCE [LARGE SCALE GENOMIC DNA]</scope>
    <source>
        <strain evidence="10 11">MSL 6dP</strain>
    </source>
</reference>
<dbReference type="InterPro" id="IPR050095">
    <property type="entry name" value="ECF_ABC_transporter_ATP-bd"/>
</dbReference>
<gene>
    <name evidence="10" type="ORF">C7959_102140</name>
</gene>
<comment type="subcellular location">
    <subcellularLocation>
        <location evidence="1">Cell membrane</location>
        <topology evidence="1">Peripheral membrane protein</topology>
    </subcellularLocation>
</comment>
<keyword evidence="5" id="KW-0547">Nucleotide-binding</keyword>
<dbReference type="STRING" id="926561.GCA_000379025_01938"/>
<feature type="domain" description="ABC transporter" evidence="9">
    <location>
        <begin position="5"/>
        <end position="243"/>
    </location>
</feature>
<keyword evidence="7" id="KW-1278">Translocase</keyword>
<evidence type="ECO:0000256" key="2">
    <source>
        <dbReference type="ARBA" id="ARBA00005417"/>
    </source>
</evidence>
<dbReference type="SMART" id="SM00382">
    <property type="entry name" value="AAA"/>
    <property type="match status" value="2"/>
</dbReference>
<dbReference type="AlphaFoldDB" id="A0A4R8HG51"/>
<evidence type="ECO:0000256" key="4">
    <source>
        <dbReference type="ARBA" id="ARBA00022475"/>
    </source>
</evidence>
<evidence type="ECO:0000256" key="6">
    <source>
        <dbReference type="ARBA" id="ARBA00022840"/>
    </source>
</evidence>
<dbReference type="Pfam" id="PF00005">
    <property type="entry name" value="ABC_tran"/>
    <property type="match status" value="2"/>
</dbReference>
<dbReference type="RefSeq" id="WP_134114632.1">
    <property type="nucleotide sequence ID" value="NZ_SOEG01000002.1"/>
</dbReference>
<dbReference type="InterPro" id="IPR027417">
    <property type="entry name" value="P-loop_NTPase"/>
</dbReference>
<evidence type="ECO:0000259" key="9">
    <source>
        <dbReference type="PROSITE" id="PS50893"/>
    </source>
</evidence>
<dbReference type="InterPro" id="IPR015856">
    <property type="entry name" value="ABC_transpr_CbiO/EcfA_su"/>
</dbReference>
<keyword evidence="3" id="KW-0813">Transport</keyword>
<dbReference type="PROSITE" id="PS00211">
    <property type="entry name" value="ABC_TRANSPORTER_1"/>
    <property type="match status" value="1"/>
</dbReference>
<evidence type="ECO:0000313" key="11">
    <source>
        <dbReference type="Proteomes" id="UP000295832"/>
    </source>
</evidence>
<dbReference type="EMBL" id="SOEG01000002">
    <property type="protein sequence ID" value="TDX59002.1"/>
    <property type="molecule type" value="Genomic_DNA"/>
</dbReference>
<dbReference type="CDD" id="cd03225">
    <property type="entry name" value="ABC_cobalt_CbiO_domain1"/>
    <property type="match status" value="2"/>
</dbReference>
<comment type="caution">
    <text evidence="10">The sequence shown here is derived from an EMBL/GenBank/DDBJ whole genome shotgun (WGS) entry which is preliminary data.</text>
</comment>
<dbReference type="PANTHER" id="PTHR43553:SF21">
    <property type="entry name" value="ABC TRANSPORTER ATP-BINDING PROTEIN MA_1418-RELATED"/>
    <property type="match status" value="1"/>
</dbReference>
<name>A0A4R8HG51_9FIRM</name>
<dbReference type="GO" id="GO:0016887">
    <property type="term" value="F:ATP hydrolysis activity"/>
    <property type="evidence" value="ECO:0007669"/>
    <property type="project" value="InterPro"/>
</dbReference>
<evidence type="ECO:0000256" key="8">
    <source>
        <dbReference type="ARBA" id="ARBA00023136"/>
    </source>
</evidence>
<organism evidence="10 11">
    <name type="scientific">Orenia marismortui</name>
    <dbReference type="NCBI Taxonomy" id="46469"/>
    <lineage>
        <taxon>Bacteria</taxon>
        <taxon>Bacillati</taxon>
        <taxon>Bacillota</taxon>
        <taxon>Clostridia</taxon>
        <taxon>Halanaerobiales</taxon>
        <taxon>Halobacteroidaceae</taxon>
        <taxon>Orenia</taxon>
    </lineage>
</organism>
<dbReference type="GO" id="GO:0043190">
    <property type="term" value="C:ATP-binding cassette (ABC) transporter complex"/>
    <property type="evidence" value="ECO:0007669"/>
    <property type="project" value="TreeGrafter"/>
</dbReference>
<dbReference type="PROSITE" id="PS50893">
    <property type="entry name" value="ABC_TRANSPORTER_2"/>
    <property type="match status" value="2"/>
</dbReference>
<dbReference type="InterPro" id="IPR017871">
    <property type="entry name" value="ABC_transporter-like_CS"/>
</dbReference>
<accession>A0A4R8HG51</accession>
<evidence type="ECO:0000256" key="7">
    <source>
        <dbReference type="ARBA" id="ARBA00022967"/>
    </source>
</evidence>
<proteinExistence type="inferred from homology"/>
<dbReference type="FunFam" id="3.40.50.300:FF:000224">
    <property type="entry name" value="Energy-coupling factor transporter ATP-binding protein EcfA"/>
    <property type="match status" value="1"/>
</dbReference>
<keyword evidence="4" id="KW-1003">Cell membrane</keyword>
<dbReference type="InterPro" id="IPR003593">
    <property type="entry name" value="AAA+_ATPase"/>
</dbReference>
<dbReference type="Gene3D" id="3.40.50.300">
    <property type="entry name" value="P-loop containing nucleotide triphosphate hydrolases"/>
    <property type="match status" value="2"/>
</dbReference>
<dbReference type="GO" id="GO:0042626">
    <property type="term" value="F:ATPase-coupled transmembrane transporter activity"/>
    <property type="evidence" value="ECO:0007669"/>
    <property type="project" value="TreeGrafter"/>
</dbReference>
<dbReference type="SUPFAM" id="SSF52540">
    <property type="entry name" value="P-loop containing nucleoside triphosphate hydrolases"/>
    <property type="match status" value="2"/>
</dbReference>
<dbReference type="PANTHER" id="PTHR43553">
    <property type="entry name" value="HEAVY METAL TRANSPORTER"/>
    <property type="match status" value="1"/>
</dbReference>